<dbReference type="SUPFAM" id="SSF51011">
    <property type="entry name" value="Glycosyl hydrolase domain"/>
    <property type="match status" value="1"/>
</dbReference>
<keyword evidence="3" id="KW-1133">Transmembrane helix</keyword>
<dbReference type="InterPro" id="IPR017853">
    <property type="entry name" value="GH"/>
</dbReference>
<dbReference type="PANTHER" id="PTHR10357:SF179">
    <property type="entry name" value="NEUTRAL AND BASIC AMINO ACID TRANSPORT PROTEIN RBAT"/>
    <property type="match status" value="1"/>
</dbReference>
<dbReference type="OrthoDB" id="1740265at2759"/>
<evidence type="ECO:0000313" key="5">
    <source>
        <dbReference type="EMBL" id="CAF0980695.1"/>
    </source>
</evidence>
<accession>A0A814F410</accession>
<dbReference type="InterPro" id="IPR045857">
    <property type="entry name" value="O16G_dom_2"/>
</dbReference>
<feature type="transmembrane region" description="Helical" evidence="3">
    <location>
        <begin position="7"/>
        <end position="28"/>
    </location>
</feature>
<dbReference type="InterPro" id="IPR013780">
    <property type="entry name" value="Glyco_hydro_b"/>
</dbReference>
<dbReference type="Gene3D" id="2.60.40.1180">
    <property type="entry name" value="Golgi alpha-mannosidase II"/>
    <property type="match status" value="1"/>
</dbReference>
<organism evidence="5 6">
    <name type="scientific">Brachionus calyciflorus</name>
    <dbReference type="NCBI Taxonomy" id="104777"/>
    <lineage>
        <taxon>Eukaryota</taxon>
        <taxon>Metazoa</taxon>
        <taxon>Spiralia</taxon>
        <taxon>Gnathifera</taxon>
        <taxon>Rotifera</taxon>
        <taxon>Eurotatoria</taxon>
        <taxon>Monogononta</taxon>
        <taxon>Pseudotrocha</taxon>
        <taxon>Ploima</taxon>
        <taxon>Brachionidae</taxon>
        <taxon>Brachionus</taxon>
    </lineage>
</organism>
<name>A0A814F410_9BILA</name>
<dbReference type="EMBL" id="CAJNOC010003394">
    <property type="protein sequence ID" value="CAF0980695.1"/>
    <property type="molecule type" value="Genomic_DNA"/>
</dbReference>
<evidence type="ECO:0000313" key="6">
    <source>
        <dbReference type="Proteomes" id="UP000663879"/>
    </source>
</evidence>
<evidence type="ECO:0000256" key="1">
    <source>
        <dbReference type="ARBA" id="ARBA00022801"/>
    </source>
</evidence>
<evidence type="ECO:0000256" key="3">
    <source>
        <dbReference type="SAM" id="Phobius"/>
    </source>
</evidence>
<protein>
    <recommendedName>
        <fullName evidence="4">Glycosyl hydrolase family 13 catalytic domain-containing protein</fullName>
    </recommendedName>
</protein>
<evidence type="ECO:0000256" key="2">
    <source>
        <dbReference type="ARBA" id="ARBA00023295"/>
    </source>
</evidence>
<dbReference type="Gene3D" id="3.90.400.10">
    <property type="entry name" value="Oligo-1,6-glucosidase, Domain 2"/>
    <property type="match status" value="1"/>
</dbReference>
<feature type="domain" description="Glycosyl hydrolase family 13 catalytic" evidence="4">
    <location>
        <begin position="91"/>
        <end position="500"/>
    </location>
</feature>
<comment type="caution">
    <text evidence="5">The sequence shown here is derived from an EMBL/GenBank/DDBJ whole genome shotgun (WGS) entry which is preliminary data.</text>
</comment>
<dbReference type="Proteomes" id="UP000663879">
    <property type="component" value="Unassembled WGS sequence"/>
</dbReference>
<keyword evidence="6" id="KW-1185">Reference proteome</keyword>
<keyword evidence="3" id="KW-0812">Transmembrane</keyword>
<keyword evidence="1" id="KW-0378">Hydrolase</keyword>
<feature type="transmembrane region" description="Helical" evidence="3">
    <location>
        <begin position="48"/>
        <end position="69"/>
    </location>
</feature>
<dbReference type="SMART" id="SM00642">
    <property type="entry name" value="Aamy"/>
    <property type="match status" value="1"/>
</dbReference>
<dbReference type="GO" id="GO:0005975">
    <property type="term" value="P:carbohydrate metabolic process"/>
    <property type="evidence" value="ECO:0007669"/>
    <property type="project" value="InterPro"/>
</dbReference>
<dbReference type="SUPFAM" id="SSF51445">
    <property type="entry name" value="(Trans)glycosidases"/>
    <property type="match status" value="1"/>
</dbReference>
<keyword evidence="2" id="KW-0326">Glycosidase</keyword>
<evidence type="ECO:0000259" key="4">
    <source>
        <dbReference type="SMART" id="SM00642"/>
    </source>
</evidence>
<dbReference type="Pfam" id="PF00128">
    <property type="entry name" value="Alpha-amylase"/>
    <property type="match status" value="1"/>
</dbReference>
<gene>
    <name evidence="5" type="ORF">OXX778_LOCUS15403</name>
</gene>
<dbReference type="Gene3D" id="3.20.20.80">
    <property type="entry name" value="Glycosidases"/>
    <property type="match status" value="1"/>
</dbReference>
<dbReference type="GO" id="GO:0016798">
    <property type="term" value="F:hydrolase activity, acting on glycosyl bonds"/>
    <property type="evidence" value="ECO:0007669"/>
    <property type="project" value="UniProtKB-KW"/>
</dbReference>
<sequence>MLNILRIIAYTIGSVVFGPILAVYLTFYGDLYSLSKTYKILEKISDEWDLLLHFGLFWIGFYSMLSLWIEYKKFKNKPPKLQWWQTETIYQIYIRSFFDSNNDGCGDLRGIIQKLDYIKSLGTNAIWITPMYPSGGKDGGYDISSFTEIDPTLGTMNDFDDLVEEVHKRNMYILLDFIPNHTSNLHKWFQESSKNNDPKNPYRDYYVWYPSEDKINPPNNWVSCFGGSAWTYNETRKAWYLHQFLKEQPDLNYRCPEVKKEVENAMKFWLNEKNVDGFRVDAFRHLFEDRNFEDEPLVENKNGLKNAALEYDDLEHTKTADQTETFELLTEWRKMFDDISRKTNRPRALIVECTSDLKDIGKYYEYNKKPSANFALNFQFCNMNKIVDINSNEIDSSYRPKNVEKLINDYLKCLPKNSWSNWHTGNHDNMRVASRIGEEYVDLANALNFLIGGTSIVYYGEEIGMIDLPKECLKFEECQDEKGKKYGPKEYLERTRDFCRTPFQWTNGKNSGFSSSDKTWLPINPNYKFLNVESQLKEYRSHLKVFKDLVNLRRSPSFQWGSYKTIVVNDQIFSFLRRAYGFPPFLVVMNFSNSSTQVNLLINSDIAPRGYVVYYHEGSSYNPSDYKLEYKVKSPVLTKNVKLNPFDLLILTWAPSE</sequence>
<dbReference type="PANTHER" id="PTHR10357">
    <property type="entry name" value="ALPHA-AMYLASE FAMILY MEMBER"/>
    <property type="match status" value="1"/>
</dbReference>
<dbReference type="AlphaFoldDB" id="A0A814F410"/>
<keyword evidence="3" id="KW-0472">Membrane</keyword>
<dbReference type="FunFam" id="3.90.400.10:FF:000002">
    <property type="entry name" value="Sucrose isomerase"/>
    <property type="match status" value="1"/>
</dbReference>
<dbReference type="InterPro" id="IPR006047">
    <property type="entry name" value="GH13_cat_dom"/>
</dbReference>
<reference evidence="5" key="1">
    <citation type="submission" date="2021-02" db="EMBL/GenBank/DDBJ databases">
        <authorList>
            <person name="Nowell W R."/>
        </authorList>
    </citation>
    <scope>NUCLEOTIDE SEQUENCE</scope>
    <source>
        <strain evidence="5">Ploen Becks lab</strain>
    </source>
</reference>
<proteinExistence type="predicted"/>